<dbReference type="Proteomes" id="UP000198900">
    <property type="component" value="Unassembled WGS sequence"/>
</dbReference>
<dbReference type="PANTHER" id="PTHR11908:SF123">
    <property type="entry name" value="ALDEHYDE OXIDOREDUCTASE MOLYBDENUM-BINDING SUBUNIT PAOC"/>
    <property type="match status" value="1"/>
</dbReference>
<name>A0A7Z7FPQ9_9BURK</name>
<evidence type="ECO:0000313" key="3">
    <source>
        <dbReference type="EMBL" id="SDJ57454.1"/>
    </source>
</evidence>
<dbReference type="InterPro" id="IPR036856">
    <property type="entry name" value="Ald_Oxase/Xan_DH_a/b_sf"/>
</dbReference>
<feature type="domain" description="Aldehyde oxidase/xanthine dehydrogenase first molybdopterin binding" evidence="1">
    <location>
        <begin position="278"/>
        <end position="505"/>
    </location>
</feature>
<dbReference type="GO" id="GO:0005506">
    <property type="term" value="F:iron ion binding"/>
    <property type="evidence" value="ECO:0007669"/>
    <property type="project" value="InterPro"/>
</dbReference>
<dbReference type="InterPro" id="IPR046867">
    <property type="entry name" value="AldOxase/xan_DH_MoCoBD2"/>
</dbReference>
<reference evidence="3" key="1">
    <citation type="submission" date="2016-10" db="EMBL/GenBank/DDBJ databases">
        <authorList>
            <person name="Varghese N."/>
            <person name="Submissions S."/>
        </authorList>
    </citation>
    <scope>NUCLEOTIDE SEQUENCE [LARGE SCALE GENOMIC DNA]</scope>
    <source>
        <strain evidence="3">YR281</strain>
    </source>
</reference>
<dbReference type="Pfam" id="PF02738">
    <property type="entry name" value="MoCoBD_1"/>
    <property type="match status" value="1"/>
</dbReference>
<proteinExistence type="predicted"/>
<dbReference type="GO" id="GO:0016491">
    <property type="term" value="F:oxidoreductase activity"/>
    <property type="evidence" value="ECO:0007669"/>
    <property type="project" value="InterPro"/>
</dbReference>
<dbReference type="SUPFAM" id="SSF56003">
    <property type="entry name" value="Molybdenum cofactor-binding domain"/>
    <property type="match status" value="1"/>
</dbReference>
<dbReference type="AlphaFoldDB" id="A0A7Z7FPQ9"/>
<gene>
    <name evidence="3" type="ORF">SAMN04487926_1669</name>
</gene>
<accession>A0A7Z7FPQ9</accession>
<evidence type="ECO:0000259" key="1">
    <source>
        <dbReference type="Pfam" id="PF02738"/>
    </source>
</evidence>
<dbReference type="RefSeq" id="WP_091790651.1">
    <property type="nucleotide sequence ID" value="NZ_FNDI01000066.1"/>
</dbReference>
<dbReference type="PANTHER" id="PTHR11908">
    <property type="entry name" value="XANTHINE DEHYDROGENASE"/>
    <property type="match status" value="1"/>
</dbReference>
<comment type="caution">
    <text evidence="3">The sequence shown here is derived from an EMBL/GenBank/DDBJ whole genome shotgun (WGS) entry which is preliminary data.</text>
</comment>
<evidence type="ECO:0000313" key="4">
    <source>
        <dbReference type="Proteomes" id="UP000198900"/>
    </source>
</evidence>
<dbReference type="InterPro" id="IPR016208">
    <property type="entry name" value="Ald_Oxase/xanthine_DH-like"/>
</dbReference>
<dbReference type="SUPFAM" id="SSF54665">
    <property type="entry name" value="CO dehydrogenase molybdoprotein N-domain-like"/>
    <property type="match status" value="1"/>
</dbReference>
<dbReference type="EMBL" id="FNDI01000066">
    <property type="protein sequence ID" value="SDJ57454.1"/>
    <property type="molecule type" value="Genomic_DNA"/>
</dbReference>
<feature type="domain" description="Aldehyde oxidase/xanthine dehydrogenase second molybdopterin binding" evidence="2">
    <location>
        <begin position="782"/>
        <end position="876"/>
    </location>
</feature>
<keyword evidence="4" id="KW-1185">Reference proteome</keyword>
<dbReference type="InterPro" id="IPR008274">
    <property type="entry name" value="AldOxase/xan_DH_MoCoBD1"/>
</dbReference>
<organism evidence="3 4">
    <name type="scientific">Paraburkholderia steynii</name>
    <dbReference type="NCBI Taxonomy" id="1245441"/>
    <lineage>
        <taxon>Bacteria</taxon>
        <taxon>Pseudomonadati</taxon>
        <taxon>Pseudomonadota</taxon>
        <taxon>Betaproteobacteria</taxon>
        <taxon>Burkholderiales</taxon>
        <taxon>Burkholderiaceae</taxon>
        <taxon>Paraburkholderia</taxon>
    </lineage>
</organism>
<dbReference type="Pfam" id="PF20256">
    <property type="entry name" value="MoCoBD_2"/>
    <property type="match status" value="2"/>
</dbReference>
<dbReference type="Gene3D" id="3.30.365.10">
    <property type="entry name" value="Aldehyde oxidase/xanthine dehydrogenase, molybdopterin binding domain"/>
    <property type="match status" value="4"/>
</dbReference>
<sequence>MTCEIPLTRRAFLKTMGSGFVTVTVTTIPSLLSGCATGSQDGQLNPKLAASPSLTAIRPNETPDWAPEPGKARWRIEGLSKVTGAKIYARDFKASDFEGWPKQENWLYALRCNRVNQIVQDIDLSVLPNRLQPVVVITSDTLTEHKIPTSGDSNPDNRASIELLARKNNAAGCYGQPVALLVFENFDIYRQAKKILDFNDRVIQYGATVSVASTYPLSPFDDTTTFRDAKIYVRNDDHQFRNTQMVPNEFGNPTSDFEQKCRSERDIICKLAANKVKSGDWREFGTADGRIFQTPAMDPMFMEPESGLAWYNPETKTLDMVLGTQSPHDDGTTAFNLFKDSDVKVDRVCVMACYPGGGFGGRDKSYFPAYLALAAGLTKGPLRWQMSRYEQFQVGLKRSETRFEETIWFDRHGKIQALDSKFLLNAGGRKNLTGAVGDLAAMSAMSCYEIPRASAEGTTLFSPEVYGGSQRGFGGPQAYMAIETLMDEAAYALGKSPFEIRRMNLLGSPNSRTITGGKILFDLQLNQHLNLLESHPLWTERARIRSARAKRQLKYGVGLAMSNQAYGTGKDGVFAMVEIQQNTGLRVLTNYTDMGNGAATTLALAPSTQLGQNAQHIKMSEVDAFVSIDGLDARKFGLWSQYPKTKGLSGPFGSSSACLGAFHHYQAVDRAAMTLMLHSVLPAARLLWRNQNIQHQDVRWVSGKLTTAGHSALSWPMLLDQINRLQWDTVAAVHVTYAGDFWRSKYQFRSGDHDMDCDFIAVGSDVHKLKTVAHGALVQPNELVVGYGRTNYAPAAALVSVSVDAKTGRVKVERAVTTLSAGRLICPEIVAGQSHGAVAISISNVLSERCPLGPDGPGNGRWNLDRYQITRMVDVPEQELINLPPPDGAHRNEARGIGEAVMCPIAPALLNALAAATGHRFRQTPVTPDLIRETLK</sequence>
<protein>
    <submittedName>
        <fullName evidence="3">CO or xanthine dehydrogenase, Mo-binding subunit</fullName>
    </submittedName>
</protein>
<dbReference type="InterPro" id="IPR037165">
    <property type="entry name" value="AldOxase/xan_DH_Mopterin-bd_sf"/>
</dbReference>
<evidence type="ECO:0000259" key="2">
    <source>
        <dbReference type="Pfam" id="PF20256"/>
    </source>
</evidence>
<feature type="domain" description="Aldehyde oxidase/xanthine dehydrogenase second molybdopterin binding" evidence="2">
    <location>
        <begin position="536"/>
        <end position="623"/>
    </location>
</feature>